<evidence type="ECO:0000256" key="1">
    <source>
        <dbReference type="ARBA" id="ARBA00001974"/>
    </source>
</evidence>
<dbReference type="OrthoDB" id="2015447at2759"/>
<reference evidence="7" key="1">
    <citation type="submission" date="2020-11" db="EMBL/GenBank/DDBJ databases">
        <authorList>
            <person name="Tran Van P."/>
        </authorList>
    </citation>
    <scope>NUCLEOTIDE SEQUENCE</scope>
</reference>
<keyword evidence="5" id="KW-0560">Oxidoreductase</keyword>
<dbReference type="InterPro" id="IPR023209">
    <property type="entry name" value="DAO"/>
</dbReference>
<dbReference type="GO" id="GO:0071949">
    <property type="term" value="F:FAD binding"/>
    <property type="evidence" value="ECO:0007669"/>
    <property type="project" value="InterPro"/>
</dbReference>
<dbReference type="Gene3D" id="3.30.9.10">
    <property type="entry name" value="D-Amino Acid Oxidase, subunit A, domain 2"/>
    <property type="match status" value="1"/>
</dbReference>
<evidence type="ECO:0000259" key="6">
    <source>
        <dbReference type="Pfam" id="PF01266"/>
    </source>
</evidence>
<dbReference type="InterPro" id="IPR006076">
    <property type="entry name" value="FAD-dep_OxRdtase"/>
</dbReference>
<accession>A0A7R9LU67</accession>
<evidence type="ECO:0000256" key="4">
    <source>
        <dbReference type="ARBA" id="ARBA00022827"/>
    </source>
</evidence>
<gene>
    <name evidence="7" type="ORF">OSB1V03_LOCUS21718</name>
</gene>
<dbReference type="GO" id="GO:0005737">
    <property type="term" value="C:cytoplasm"/>
    <property type="evidence" value="ECO:0007669"/>
    <property type="project" value="TreeGrafter"/>
</dbReference>
<keyword evidence="3" id="KW-0285">Flavoprotein</keyword>
<feature type="domain" description="FAD dependent oxidoreductase" evidence="6">
    <location>
        <begin position="7"/>
        <end position="159"/>
    </location>
</feature>
<sequence length="176" mass="19803">MSQMGDSYDIVVNCSGLNAKSLVNDWKMIPVRGQAIKVRAPWIKHFYFADEAYVIPGRDYVTLGGIKQYGNSDLNLNDLDRQSIWQRVTEVVPSLQNAEVVMEWVGLRPQRQPVRVETEIIDNIGLNHTKSNLKVVHNYGHGGHGITYSWGTAKQATELVQQLLLSDSSHQLSSKL</sequence>
<keyword evidence="4" id="KW-0274">FAD</keyword>
<dbReference type="AlphaFoldDB" id="A0A7R9LU67"/>
<comment type="similarity">
    <text evidence="2">Belongs to the DAMOX/DASOX family.</text>
</comment>
<dbReference type="GO" id="GO:0003884">
    <property type="term" value="F:D-amino-acid oxidase activity"/>
    <property type="evidence" value="ECO:0007669"/>
    <property type="project" value="InterPro"/>
</dbReference>
<dbReference type="Pfam" id="PF01266">
    <property type="entry name" value="DAO"/>
    <property type="match status" value="1"/>
</dbReference>
<proteinExistence type="inferred from homology"/>
<evidence type="ECO:0000313" key="8">
    <source>
        <dbReference type="Proteomes" id="UP000759131"/>
    </source>
</evidence>
<keyword evidence="8" id="KW-1185">Reference proteome</keyword>
<dbReference type="PANTHER" id="PTHR11530">
    <property type="entry name" value="D-AMINO ACID OXIDASE"/>
    <property type="match status" value="1"/>
</dbReference>
<name>A0A7R9LU67_9ACAR</name>
<dbReference type="PANTHER" id="PTHR11530:SF17">
    <property type="entry name" value="RE49860P"/>
    <property type="match status" value="1"/>
</dbReference>
<dbReference type="SUPFAM" id="SSF54373">
    <property type="entry name" value="FAD-linked reductases, C-terminal domain"/>
    <property type="match status" value="1"/>
</dbReference>
<protein>
    <recommendedName>
        <fullName evidence="6">FAD dependent oxidoreductase domain-containing protein</fullName>
    </recommendedName>
</protein>
<dbReference type="PROSITE" id="PS00677">
    <property type="entry name" value="DAO"/>
    <property type="match status" value="1"/>
</dbReference>
<dbReference type="EMBL" id="CAJPIZ010041808">
    <property type="protein sequence ID" value="CAG2121772.1"/>
    <property type="molecule type" value="Genomic_DNA"/>
</dbReference>
<evidence type="ECO:0000256" key="5">
    <source>
        <dbReference type="ARBA" id="ARBA00023002"/>
    </source>
</evidence>
<dbReference type="InterPro" id="IPR006181">
    <property type="entry name" value="D-amino_acid_oxidase_CS"/>
</dbReference>
<dbReference type="EMBL" id="OC896383">
    <property type="protein sequence ID" value="CAD7648018.1"/>
    <property type="molecule type" value="Genomic_DNA"/>
</dbReference>
<evidence type="ECO:0000313" key="7">
    <source>
        <dbReference type="EMBL" id="CAD7648018.1"/>
    </source>
</evidence>
<dbReference type="GO" id="GO:0019478">
    <property type="term" value="P:D-amino acid catabolic process"/>
    <property type="evidence" value="ECO:0007669"/>
    <property type="project" value="TreeGrafter"/>
</dbReference>
<evidence type="ECO:0000256" key="2">
    <source>
        <dbReference type="ARBA" id="ARBA00006730"/>
    </source>
</evidence>
<organism evidence="7">
    <name type="scientific">Medioppia subpectinata</name>
    <dbReference type="NCBI Taxonomy" id="1979941"/>
    <lineage>
        <taxon>Eukaryota</taxon>
        <taxon>Metazoa</taxon>
        <taxon>Ecdysozoa</taxon>
        <taxon>Arthropoda</taxon>
        <taxon>Chelicerata</taxon>
        <taxon>Arachnida</taxon>
        <taxon>Acari</taxon>
        <taxon>Acariformes</taxon>
        <taxon>Sarcoptiformes</taxon>
        <taxon>Oribatida</taxon>
        <taxon>Brachypylina</taxon>
        <taxon>Oppioidea</taxon>
        <taxon>Oppiidae</taxon>
        <taxon>Medioppia</taxon>
    </lineage>
</organism>
<comment type="cofactor">
    <cofactor evidence="1">
        <name>FAD</name>
        <dbReference type="ChEBI" id="CHEBI:57692"/>
    </cofactor>
</comment>
<evidence type="ECO:0000256" key="3">
    <source>
        <dbReference type="ARBA" id="ARBA00022630"/>
    </source>
</evidence>
<dbReference type="Proteomes" id="UP000759131">
    <property type="component" value="Unassembled WGS sequence"/>
</dbReference>